<dbReference type="AlphaFoldDB" id="A0A7W8HI20"/>
<evidence type="ECO:0000256" key="16">
    <source>
        <dbReference type="ARBA" id="ARBA00023316"/>
    </source>
</evidence>
<dbReference type="InterPro" id="IPR006094">
    <property type="entry name" value="Oxid_FAD_bind_N"/>
</dbReference>
<proteinExistence type="inferred from homology"/>
<dbReference type="EMBL" id="JACHGB010000004">
    <property type="protein sequence ID" value="MBB5272449.1"/>
    <property type="molecule type" value="Genomic_DNA"/>
</dbReference>
<evidence type="ECO:0000256" key="3">
    <source>
        <dbReference type="ARBA" id="ARBA00004496"/>
    </source>
</evidence>
<evidence type="ECO:0000256" key="14">
    <source>
        <dbReference type="ARBA" id="ARBA00023002"/>
    </source>
</evidence>
<sequence>MPLTFTENASLRQLNTFGVDQRAARLVEVTDPGDLPEAVAMLAAAPERLVLGGGSNLLFTRDFAGTVLLLRTRGLRVIERSGGTSLVEAEAGESWDGLVRWTIAQGLGGLENLSLIPGSVGASPIQNIGAYGVEMRECFAGLDALDLDGTQQRSFTPGECAFGYRDSCFKKGDGRRWLIARVRFRLPDDWAPKLDYGDLREELERQGIGSATPADVASAVRAIRRRKLPDPAVLGNAGSFFKNPVIGREQAQELLARHPGLPSWPAGQATKLSAAWMIDRCGWKGRREGDAGVHSSHALVLVNHGNATGAQLLALAGRIRESVAERFGVMIEPEPTII</sequence>
<keyword evidence="10 19" id="KW-0274">FAD</keyword>
<dbReference type="GO" id="GO:0008762">
    <property type="term" value="F:UDP-N-acetylmuramate dehydrogenase activity"/>
    <property type="evidence" value="ECO:0007669"/>
    <property type="project" value="UniProtKB-UniRule"/>
</dbReference>
<dbReference type="NCBIfam" id="NF010478">
    <property type="entry name" value="PRK13903.1"/>
    <property type="match status" value="1"/>
</dbReference>
<evidence type="ECO:0000256" key="10">
    <source>
        <dbReference type="ARBA" id="ARBA00022827"/>
    </source>
</evidence>
<comment type="caution">
    <text evidence="21">The sequence shown here is derived from an EMBL/GenBank/DDBJ whole genome shotgun (WGS) entry which is preliminary data.</text>
</comment>
<dbReference type="Pfam" id="PF02873">
    <property type="entry name" value="MurB_C"/>
    <property type="match status" value="1"/>
</dbReference>
<dbReference type="Gene3D" id="3.30.43.10">
    <property type="entry name" value="Uridine Diphospho-n-acetylenolpyruvylglucosamine Reductase, domain 2"/>
    <property type="match status" value="1"/>
</dbReference>
<evidence type="ECO:0000256" key="13">
    <source>
        <dbReference type="ARBA" id="ARBA00022984"/>
    </source>
</evidence>
<evidence type="ECO:0000256" key="15">
    <source>
        <dbReference type="ARBA" id="ARBA00023306"/>
    </source>
</evidence>
<dbReference type="GO" id="GO:0051301">
    <property type="term" value="P:cell division"/>
    <property type="evidence" value="ECO:0007669"/>
    <property type="project" value="UniProtKB-KW"/>
</dbReference>
<dbReference type="InterPro" id="IPR036635">
    <property type="entry name" value="MurB_C_sf"/>
</dbReference>
<feature type="active site" evidence="19">
    <location>
        <position position="334"/>
    </location>
</feature>
<evidence type="ECO:0000256" key="4">
    <source>
        <dbReference type="ARBA" id="ARBA00004752"/>
    </source>
</evidence>
<dbReference type="NCBIfam" id="TIGR00179">
    <property type="entry name" value="murB"/>
    <property type="match status" value="1"/>
</dbReference>
<dbReference type="EC" id="1.3.1.98" evidence="5 19"/>
<dbReference type="GO" id="GO:0008360">
    <property type="term" value="P:regulation of cell shape"/>
    <property type="evidence" value="ECO:0007669"/>
    <property type="project" value="UniProtKB-KW"/>
</dbReference>
<dbReference type="Gene3D" id="3.90.78.10">
    <property type="entry name" value="UDP-N-acetylenolpyruvoylglucosamine reductase, C-terminal domain"/>
    <property type="match status" value="1"/>
</dbReference>
<dbReference type="PANTHER" id="PTHR21071:SF4">
    <property type="entry name" value="UDP-N-ACETYLENOLPYRUVOYLGLUCOSAMINE REDUCTASE"/>
    <property type="match status" value="1"/>
</dbReference>
<dbReference type="SUPFAM" id="SSF56194">
    <property type="entry name" value="Uridine diphospho-N-Acetylenolpyruvylglucosamine reductase, MurB, C-terminal domain"/>
    <property type="match status" value="1"/>
</dbReference>
<dbReference type="Gene3D" id="3.30.465.10">
    <property type="match status" value="1"/>
</dbReference>
<keyword evidence="12 19" id="KW-0133">Cell shape</keyword>
<evidence type="ECO:0000256" key="17">
    <source>
        <dbReference type="ARBA" id="ARBA00031026"/>
    </source>
</evidence>
<name>A0A7W8HI20_9BURK</name>
<evidence type="ECO:0000256" key="18">
    <source>
        <dbReference type="ARBA" id="ARBA00048914"/>
    </source>
</evidence>
<dbReference type="RefSeq" id="WP_183967880.1">
    <property type="nucleotide sequence ID" value="NZ_BAABEW010000025.1"/>
</dbReference>
<evidence type="ECO:0000313" key="21">
    <source>
        <dbReference type="EMBL" id="MBB5272449.1"/>
    </source>
</evidence>
<dbReference type="InterPro" id="IPR011601">
    <property type="entry name" value="MurB_C"/>
</dbReference>
<comment type="function">
    <text evidence="2 19">Cell wall formation.</text>
</comment>
<reference evidence="21 22" key="1">
    <citation type="submission" date="2020-08" db="EMBL/GenBank/DDBJ databases">
        <title>Genomic Encyclopedia of Type Strains, Phase IV (KMG-IV): sequencing the most valuable type-strain genomes for metagenomic binning, comparative biology and taxonomic classification.</title>
        <authorList>
            <person name="Goeker M."/>
        </authorList>
    </citation>
    <scope>NUCLEOTIDE SEQUENCE [LARGE SCALE GENOMIC DNA]</scope>
    <source>
        <strain evidence="21 22">DSM 29781</strain>
    </source>
</reference>
<dbReference type="GO" id="GO:0005829">
    <property type="term" value="C:cytosol"/>
    <property type="evidence" value="ECO:0007669"/>
    <property type="project" value="TreeGrafter"/>
</dbReference>
<evidence type="ECO:0000256" key="19">
    <source>
        <dbReference type="HAMAP-Rule" id="MF_00037"/>
    </source>
</evidence>
<protein>
    <recommendedName>
        <fullName evidence="6 19">UDP-N-acetylenolpyruvoylglucosamine reductase</fullName>
        <ecNumber evidence="5 19">1.3.1.98</ecNumber>
    </recommendedName>
    <alternativeName>
        <fullName evidence="17 19">UDP-N-acetylmuramate dehydrogenase</fullName>
    </alternativeName>
</protein>
<feature type="active site" description="Proton donor" evidence="19">
    <location>
        <position position="239"/>
    </location>
</feature>
<dbReference type="GO" id="GO:0009252">
    <property type="term" value="P:peptidoglycan biosynthetic process"/>
    <property type="evidence" value="ECO:0007669"/>
    <property type="project" value="UniProtKB-UniRule"/>
</dbReference>
<keyword evidence="15 19" id="KW-0131">Cell cycle</keyword>
<keyword evidence="7 19" id="KW-0963">Cytoplasm</keyword>
<dbReference type="GO" id="GO:0071555">
    <property type="term" value="P:cell wall organization"/>
    <property type="evidence" value="ECO:0007669"/>
    <property type="project" value="UniProtKB-KW"/>
</dbReference>
<feature type="active site" evidence="19">
    <location>
        <position position="165"/>
    </location>
</feature>
<dbReference type="InterPro" id="IPR016169">
    <property type="entry name" value="FAD-bd_PCMH_sub2"/>
</dbReference>
<comment type="similarity">
    <text evidence="19">Belongs to the MurB family.</text>
</comment>
<keyword evidence="9 19" id="KW-0285">Flavoprotein</keyword>
<dbReference type="InterPro" id="IPR016167">
    <property type="entry name" value="FAD-bd_PCMH_sub1"/>
</dbReference>
<keyword evidence="13 19" id="KW-0573">Peptidoglycan synthesis</keyword>
<evidence type="ECO:0000256" key="7">
    <source>
        <dbReference type="ARBA" id="ARBA00022490"/>
    </source>
</evidence>
<dbReference type="InterPro" id="IPR003170">
    <property type="entry name" value="MurB"/>
</dbReference>
<dbReference type="Pfam" id="PF01565">
    <property type="entry name" value="FAD_binding_4"/>
    <property type="match status" value="1"/>
</dbReference>
<keyword evidence="22" id="KW-1185">Reference proteome</keyword>
<evidence type="ECO:0000259" key="20">
    <source>
        <dbReference type="PROSITE" id="PS51387"/>
    </source>
</evidence>
<dbReference type="Proteomes" id="UP000532440">
    <property type="component" value="Unassembled WGS sequence"/>
</dbReference>
<feature type="domain" description="FAD-binding PCMH-type" evidence="20">
    <location>
        <begin position="19"/>
        <end position="189"/>
    </location>
</feature>
<keyword evidence="16 19" id="KW-0961">Cell wall biogenesis/degradation</keyword>
<organism evidence="21 22">
    <name type="scientific">Quisquiliibacterium transsilvanicum</name>
    <dbReference type="NCBI Taxonomy" id="1549638"/>
    <lineage>
        <taxon>Bacteria</taxon>
        <taxon>Pseudomonadati</taxon>
        <taxon>Pseudomonadota</taxon>
        <taxon>Betaproteobacteria</taxon>
        <taxon>Burkholderiales</taxon>
        <taxon>Burkholderiaceae</taxon>
        <taxon>Quisquiliibacterium</taxon>
    </lineage>
</organism>
<dbReference type="HAMAP" id="MF_00037">
    <property type="entry name" value="MurB"/>
    <property type="match status" value="1"/>
</dbReference>
<evidence type="ECO:0000256" key="12">
    <source>
        <dbReference type="ARBA" id="ARBA00022960"/>
    </source>
</evidence>
<dbReference type="PROSITE" id="PS51387">
    <property type="entry name" value="FAD_PCMH"/>
    <property type="match status" value="1"/>
</dbReference>
<keyword evidence="11 19" id="KW-0521">NADP</keyword>
<dbReference type="PANTHER" id="PTHR21071">
    <property type="entry name" value="UDP-N-ACETYLENOLPYRUVOYLGLUCOSAMINE REDUCTASE"/>
    <property type="match status" value="1"/>
</dbReference>
<gene>
    <name evidence="19" type="primary">murB</name>
    <name evidence="21" type="ORF">HNQ70_002463</name>
</gene>
<dbReference type="InterPro" id="IPR016166">
    <property type="entry name" value="FAD-bd_PCMH"/>
</dbReference>
<evidence type="ECO:0000256" key="11">
    <source>
        <dbReference type="ARBA" id="ARBA00022857"/>
    </source>
</evidence>
<comment type="catalytic activity">
    <reaction evidence="18 19">
        <text>UDP-N-acetyl-alpha-D-muramate + NADP(+) = UDP-N-acetyl-3-O-(1-carboxyvinyl)-alpha-D-glucosamine + NADPH + H(+)</text>
        <dbReference type="Rhea" id="RHEA:12248"/>
        <dbReference type="ChEBI" id="CHEBI:15378"/>
        <dbReference type="ChEBI" id="CHEBI:57783"/>
        <dbReference type="ChEBI" id="CHEBI:58349"/>
        <dbReference type="ChEBI" id="CHEBI:68483"/>
        <dbReference type="ChEBI" id="CHEBI:70757"/>
        <dbReference type="EC" id="1.3.1.98"/>
    </reaction>
</comment>
<dbReference type="SUPFAM" id="SSF56176">
    <property type="entry name" value="FAD-binding/transporter-associated domain-like"/>
    <property type="match status" value="1"/>
</dbReference>
<accession>A0A7W8HI20</accession>
<evidence type="ECO:0000256" key="9">
    <source>
        <dbReference type="ARBA" id="ARBA00022630"/>
    </source>
</evidence>
<comment type="cofactor">
    <cofactor evidence="1 19">
        <name>FAD</name>
        <dbReference type="ChEBI" id="CHEBI:57692"/>
    </cofactor>
</comment>
<keyword evidence="8 19" id="KW-0132">Cell division</keyword>
<evidence type="ECO:0000256" key="1">
    <source>
        <dbReference type="ARBA" id="ARBA00001974"/>
    </source>
</evidence>
<evidence type="ECO:0000256" key="2">
    <source>
        <dbReference type="ARBA" id="ARBA00003921"/>
    </source>
</evidence>
<dbReference type="InterPro" id="IPR036318">
    <property type="entry name" value="FAD-bd_PCMH-like_sf"/>
</dbReference>
<evidence type="ECO:0000256" key="5">
    <source>
        <dbReference type="ARBA" id="ARBA00012518"/>
    </source>
</evidence>
<comment type="subcellular location">
    <subcellularLocation>
        <location evidence="3 19">Cytoplasm</location>
    </subcellularLocation>
</comment>
<keyword evidence="14 19" id="KW-0560">Oxidoreductase</keyword>
<dbReference type="NCBIfam" id="NF000755">
    <property type="entry name" value="PRK00046.1"/>
    <property type="match status" value="1"/>
</dbReference>
<evidence type="ECO:0000256" key="8">
    <source>
        <dbReference type="ARBA" id="ARBA00022618"/>
    </source>
</evidence>
<evidence type="ECO:0000313" key="22">
    <source>
        <dbReference type="Proteomes" id="UP000532440"/>
    </source>
</evidence>
<evidence type="ECO:0000256" key="6">
    <source>
        <dbReference type="ARBA" id="ARBA00015188"/>
    </source>
</evidence>
<dbReference type="UniPathway" id="UPA00219"/>
<comment type="pathway">
    <text evidence="4 19">Cell wall biogenesis; peptidoglycan biosynthesis.</text>
</comment>
<dbReference type="GO" id="GO:0071949">
    <property type="term" value="F:FAD binding"/>
    <property type="evidence" value="ECO:0007669"/>
    <property type="project" value="InterPro"/>
</dbReference>